<dbReference type="RefSeq" id="WP_156270656.1">
    <property type="nucleotide sequence ID" value="NZ_WOGU01000019.1"/>
</dbReference>
<keyword evidence="7" id="KW-1185">Reference proteome</keyword>
<feature type="domain" description="HTH lacI-type" evidence="5">
    <location>
        <begin position="10"/>
        <end position="64"/>
    </location>
</feature>
<keyword evidence="3" id="KW-0804">Transcription</keyword>
<evidence type="ECO:0000256" key="1">
    <source>
        <dbReference type="ARBA" id="ARBA00023015"/>
    </source>
</evidence>
<dbReference type="InterPro" id="IPR046335">
    <property type="entry name" value="LacI/GalR-like_sensor"/>
</dbReference>
<evidence type="ECO:0000256" key="3">
    <source>
        <dbReference type="ARBA" id="ARBA00023163"/>
    </source>
</evidence>
<keyword evidence="2 6" id="KW-0238">DNA-binding</keyword>
<dbReference type="SMART" id="SM00354">
    <property type="entry name" value="HTH_LACI"/>
    <property type="match status" value="1"/>
</dbReference>
<evidence type="ECO:0000313" key="7">
    <source>
        <dbReference type="Proteomes" id="UP000436989"/>
    </source>
</evidence>
<gene>
    <name evidence="6" type="ORF">GMA12_16805</name>
</gene>
<dbReference type="PANTHER" id="PTHR30146">
    <property type="entry name" value="LACI-RELATED TRANSCRIPTIONAL REPRESSOR"/>
    <property type="match status" value="1"/>
</dbReference>
<sequence length="342" mass="36028">MVVPSRRRAVTIVDVAAHAGVSKSVVSLVLRGTGYVSADKRAAVEKSVQELGYRPNAAARALVESRSRVVGVVLHDLRNPWFVPAVEGLNARLAANGLQMLLGDFRLDSRGPGSLVPKLLEMNIEGLVLVGTMPDSPVLREAVRQVPTVALGAPTGPHPSVTVVTNDDVAGAVLVVEHLVGLGHHRIAHVSAGRTAVGSARGRGYEQAMRAAGLDEWIRCVEGDLTEEGGYRAGLQLLVDEDRPTAVFGVNDMTALGVLSAAEERGLSVPGDLSVAGYDNIPVTRLRRISLTSVDNASRAAGEKAADLLLDRLAPGPAQPTNQLLVPVLQHRRSTASPPTSR</sequence>
<accession>A0A6N8GR86</accession>
<dbReference type="Pfam" id="PF13377">
    <property type="entry name" value="Peripla_BP_3"/>
    <property type="match status" value="1"/>
</dbReference>
<dbReference type="AlphaFoldDB" id="A0A6N8GR86"/>
<name>A0A6N8GR86_9MICC</name>
<dbReference type="Gene3D" id="1.10.260.40">
    <property type="entry name" value="lambda repressor-like DNA-binding domains"/>
    <property type="match status" value="1"/>
</dbReference>
<dbReference type="CDD" id="cd06267">
    <property type="entry name" value="PBP1_LacI_sugar_binding-like"/>
    <property type="match status" value="1"/>
</dbReference>
<dbReference type="InterPro" id="IPR028082">
    <property type="entry name" value="Peripla_BP_I"/>
</dbReference>
<reference evidence="6 7" key="1">
    <citation type="submission" date="2019-12" db="EMBL/GenBank/DDBJ databases">
        <authorList>
            <person name="Shi Y."/>
        </authorList>
    </citation>
    <scope>NUCLEOTIDE SEQUENCE [LARGE SCALE GENOMIC DNA]</scope>
    <source>
        <strain evidence="6 7">JCM 17929</strain>
    </source>
</reference>
<dbReference type="CDD" id="cd01392">
    <property type="entry name" value="HTH_LacI"/>
    <property type="match status" value="1"/>
</dbReference>
<dbReference type="GO" id="GO:0003700">
    <property type="term" value="F:DNA-binding transcription factor activity"/>
    <property type="evidence" value="ECO:0007669"/>
    <property type="project" value="TreeGrafter"/>
</dbReference>
<dbReference type="InterPro" id="IPR010982">
    <property type="entry name" value="Lambda_DNA-bd_dom_sf"/>
</dbReference>
<keyword evidence="1" id="KW-0805">Transcription regulation</keyword>
<dbReference type="GO" id="GO:0000976">
    <property type="term" value="F:transcription cis-regulatory region binding"/>
    <property type="evidence" value="ECO:0007669"/>
    <property type="project" value="TreeGrafter"/>
</dbReference>
<dbReference type="PROSITE" id="PS50932">
    <property type="entry name" value="HTH_LACI_2"/>
    <property type="match status" value="1"/>
</dbReference>
<proteinExistence type="predicted"/>
<dbReference type="Proteomes" id="UP000436989">
    <property type="component" value="Unassembled WGS sequence"/>
</dbReference>
<feature type="region of interest" description="Disordered" evidence="4">
    <location>
        <begin position="320"/>
        <end position="342"/>
    </location>
</feature>
<evidence type="ECO:0000256" key="4">
    <source>
        <dbReference type="SAM" id="MobiDB-lite"/>
    </source>
</evidence>
<dbReference type="SUPFAM" id="SSF47413">
    <property type="entry name" value="lambda repressor-like DNA-binding domains"/>
    <property type="match status" value="1"/>
</dbReference>
<dbReference type="PANTHER" id="PTHR30146:SF109">
    <property type="entry name" value="HTH-TYPE TRANSCRIPTIONAL REGULATOR GALS"/>
    <property type="match status" value="1"/>
</dbReference>
<dbReference type="EMBL" id="WOGU01000019">
    <property type="protein sequence ID" value="MUN64780.1"/>
    <property type="molecule type" value="Genomic_DNA"/>
</dbReference>
<dbReference type="Pfam" id="PF00356">
    <property type="entry name" value="LacI"/>
    <property type="match status" value="1"/>
</dbReference>
<evidence type="ECO:0000259" key="5">
    <source>
        <dbReference type="PROSITE" id="PS50932"/>
    </source>
</evidence>
<organism evidence="6 7">
    <name type="scientific">Kocuria sediminis</name>
    <dbReference type="NCBI Taxonomy" id="1038857"/>
    <lineage>
        <taxon>Bacteria</taxon>
        <taxon>Bacillati</taxon>
        <taxon>Actinomycetota</taxon>
        <taxon>Actinomycetes</taxon>
        <taxon>Micrococcales</taxon>
        <taxon>Micrococcaceae</taxon>
        <taxon>Kocuria</taxon>
    </lineage>
</organism>
<evidence type="ECO:0000313" key="6">
    <source>
        <dbReference type="EMBL" id="MUN64780.1"/>
    </source>
</evidence>
<dbReference type="SUPFAM" id="SSF53822">
    <property type="entry name" value="Periplasmic binding protein-like I"/>
    <property type="match status" value="1"/>
</dbReference>
<dbReference type="Gene3D" id="3.40.50.2300">
    <property type="match status" value="2"/>
</dbReference>
<evidence type="ECO:0000256" key="2">
    <source>
        <dbReference type="ARBA" id="ARBA00023125"/>
    </source>
</evidence>
<dbReference type="InterPro" id="IPR000843">
    <property type="entry name" value="HTH_LacI"/>
</dbReference>
<protein>
    <submittedName>
        <fullName evidence="6">LacI family DNA-binding transcriptional regulator</fullName>
    </submittedName>
</protein>
<comment type="caution">
    <text evidence="6">The sequence shown here is derived from an EMBL/GenBank/DDBJ whole genome shotgun (WGS) entry which is preliminary data.</text>
</comment>